<evidence type="ECO:0008006" key="3">
    <source>
        <dbReference type="Google" id="ProtNLM"/>
    </source>
</evidence>
<keyword evidence="2" id="KW-1185">Reference proteome</keyword>
<dbReference type="RefSeq" id="WP_267304129.1">
    <property type="nucleotide sequence ID" value="NZ_JAOQJX010000015.1"/>
</dbReference>
<organism evidence="1 2">
    <name type="scientific">Faecalicatena acetigenes</name>
    <dbReference type="NCBI Taxonomy" id="2981790"/>
    <lineage>
        <taxon>Bacteria</taxon>
        <taxon>Bacillati</taxon>
        <taxon>Bacillota</taxon>
        <taxon>Clostridia</taxon>
        <taxon>Lachnospirales</taxon>
        <taxon>Lachnospiraceae</taxon>
        <taxon>Faecalicatena</taxon>
    </lineage>
</organism>
<comment type="caution">
    <text evidence="1">The sequence shown here is derived from an EMBL/GenBank/DDBJ whole genome shotgun (WGS) entry which is preliminary data.</text>
</comment>
<sequence length="270" mass="31758">MIKEFIDSVGAEKLEETALLWHRPQNGIYIYVNEDKTYKVEKNWQKISFNSKHRGWDYYSQLVSINKPIAGKLIQSNNYCAFWCRNIAKLKEADIDDYFNVLHTPEEFEWHRDWIKENIYKLGKIYQGGIVKIFFPNTRELYRDLGLEYWRKKCTSVPYNFKNYKSPLSGVPIGYSVNVKKPFQTGRTPFLVTEEEGLQIKFVYDILKGCIKRGFNEIRATTTRGLYVTRTCDPLGIDLPPSMLLIIDLNERGEVVIKRCEAVPNFRNRL</sequence>
<name>A0ABT2TCM0_9FIRM</name>
<proteinExistence type="predicted"/>
<dbReference type="Proteomes" id="UP001652394">
    <property type="component" value="Unassembled WGS sequence"/>
</dbReference>
<reference evidence="1 2" key="1">
    <citation type="journal article" date="2021" name="ISME Commun">
        <title>Automated analysis of genomic sequences facilitates high-throughput and comprehensive description of bacteria.</title>
        <authorList>
            <person name="Hitch T.C.A."/>
        </authorList>
    </citation>
    <scope>NUCLEOTIDE SEQUENCE [LARGE SCALE GENOMIC DNA]</scope>
    <source>
        <strain evidence="1 2">H2_18</strain>
    </source>
</reference>
<evidence type="ECO:0000313" key="1">
    <source>
        <dbReference type="EMBL" id="MCU6748023.1"/>
    </source>
</evidence>
<gene>
    <name evidence="1" type="ORF">OCV51_10230</name>
</gene>
<accession>A0ABT2TCM0</accession>
<evidence type="ECO:0000313" key="2">
    <source>
        <dbReference type="Proteomes" id="UP001652394"/>
    </source>
</evidence>
<protein>
    <recommendedName>
        <fullName evidence="3">DNA primase</fullName>
    </recommendedName>
</protein>
<dbReference type="EMBL" id="JAOQJX010000015">
    <property type="protein sequence ID" value="MCU6748023.1"/>
    <property type="molecule type" value="Genomic_DNA"/>
</dbReference>